<dbReference type="AlphaFoldDB" id="A0A1B2DLQ8"/>
<name>A0A1B2DLQ8_9BACL</name>
<gene>
    <name evidence="3" type="ORF">BBD42_20770</name>
</gene>
<feature type="domain" description="Peptidase M24" evidence="1">
    <location>
        <begin position="186"/>
        <end position="379"/>
    </location>
</feature>
<sequence length="398" mass="44297">MLFNTERLLSKMKEHNLSAIVAATKENIKYFTGFEPVVKTLNPYFGQCFAVITSCAPDKVHIVHSVGEIDQILDARVPIGEVITYGTFYREYTADTPLTEDEQRLNDLSNHDNGNSNAEEGLVSLIHKLNLANERIGIDEDGMRGSRWSLIKSKLPQVEWVESSAVIRSVRAVKTSFEIEALAYSSICIENAIKTVIDQLYEGINEQEIVKIFSCSIAEQGAIATLPMIKVGRHAVGGQRKPSADNRLMPGDILWFDCDIVCDGYWADIARVFAYKELKAEYLKYNALHKGQQEAIKRVQPGMKGKDVFHLTMNAVHEAGFEGYRRHHVGHGIGLEPYELPILSPASEDVIEEGMVLSIETPYYEFGLGALHVEDPIVVLQSGNKILTTGDSLIKIVG</sequence>
<dbReference type="InterPro" id="IPR036005">
    <property type="entry name" value="Creatinase/aminopeptidase-like"/>
</dbReference>
<dbReference type="PANTHER" id="PTHR46112">
    <property type="entry name" value="AMINOPEPTIDASE"/>
    <property type="match status" value="1"/>
</dbReference>
<dbReference type="SUPFAM" id="SSF55920">
    <property type="entry name" value="Creatinase/aminopeptidase"/>
    <property type="match status" value="1"/>
</dbReference>
<dbReference type="InterPro" id="IPR029149">
    <property type="entry name" value="Creatin/AminoP/Spt16_N"/>
</dbReference>
<dbReference type="Pfam" id="PF01321">
    <property type="entry name" value="Creatinase_N"/>
    <property type="match status" value="1"/>
</dbReference>
<dbReference type="InterPro" id="IPR000587">
    <property type="entry name" value="Creatinase_N"/>
</dbReference>
<dbReference type="Gene3D" id="3.90.230.10">
    <property type="entry name" value="Creatinase/methionine aminopeptidase superfamily"/>
    <property type="match status" value="1"/>
</dbReference>
<proteinExistence type="predicted"/>
<organism evidence="3">
    <name type="scientific">Paenibacillus sp. BIHB 4019</name>
    <dbReference type="NCBI Taxonomy" id="1870819"/>
    <lineage>
        <taxon>Bacteria</taxon>
        <taxon>Bacillati</taxon>
        <taxon>Bacillota</taxon>
        <taxon>Bacilli</taxon>
        <taxon>Bacillales</taxon>
        <taxon>Paenibacillaceae</taxon>
        <taxon>Paenibacillus</taxon>
    </lineage>
</organism>
<evidence type="ECO:0000313" key="3">
    <source>
        <dbReference type="EMBL" id="ANY68632.1"/>
    </source>
</evidence>
<accession>A0A1B2DLQ8</accession>
<dbReference type="PANTHER" id="PTHR46112:SF2">
    <property type="entry name" value="XAA-PRO AMINOPEPTIDASE P-RELATED"/>
    <property type="match status" value="1"/>
</dbReference>
<evidence type="ECO:0000259" key="1">
    <source>
        <dbReference type="Pfam" id="PF00557"/>
    </source>
</evidence>
<dbReference type="InterPro" id="IPR050659">
    <property type="entry name" value="Peptidase_M24B"/>
</dbReference>
<dbReference type="Gene3D" id="3.40.350.10">
    <property type="entry name" value="Creatinase/prolidase N-terminal domain"/>
    <property type="match status" value="1"/>
</dbReference>
<reference evidence="3" key="1">
    <citation type="submission" date="2016-08" db="EMBL/GenBank/DDBJ databases">
        <title>Complete Genome Seqeunce of Paenibacillus sp. BIHB 4019 from tea rhizoplane.</title>
        <authorList>
            <person name="Thakur R."/>
            <person name="Swarnkar M.K."/>
            <person name="Gulati A."/>
        </authorList>
    </citation>
    <scope>NUCLEOTIDE SEQUENCE [LARGE SCALE GENOMIC DNA]</scope>
    <source>
        <strain evidence="3">BIHB4019</strain>
    </source>
</reference>
<dbReference type="InterPro" id="IPR000994">
    <property type="entry name" value="Pept_M24"/>
</dbReference>
<dbReference type="SUPFAM" id="SSF53092">
    <property type="entry name" value="Creatinase/prolidase N-terminal domain"/>
    <property type="match status" value="1"/>
</dbReference>
<evidence type="ECO:0000259" key="2">
    <source>
        <dbReference type="Pfam" id="PF01321"/>
    </source>
</evidence>
<dbReference type="Pfam" id="PF00557">
    <property type="entry name" value="Peptidase_M24"/>
    <property type="match status" value="1"/>
</dbReference>
<dbReference type="EMBL" id="CP016808">
    <property type="protein sequence ID" value="ANY68632.1"/>
    <property type="molecule type" value="Genomic_DNA"/>
</dbReference>
<feature type="domain" description="Creatinase N-terminal" evidence="2">
    <location>
        <begin position="6"/>
        <end position="173"/>
    </location>
</feature>
<protein>
    <submittedName>
        <fullName evidence="3">Peptidase M24</fullName>
    </submittedName>
</protein>